<evidence type="ECO:0000256" key="2">
    <source>
        <dbReference type="ARBA" id="ARBA00022980"/>
    </source>
</evidence>
<evidence type="ECO:0000313" key="4">
    <source>
        <dbReference type="EMBL" id="KMZ59888.1"/>
    </source>
</evidence>
<dbReference type="PANTHER" id="PTHR11880">
    <property type="entry name" value="RIBOSOMAL PROTEIN S19P FAMILY MEMBER"/>
    <property type="match status" value="1"/>
</dbReference>
<sequence>MAEMNVDVAVEQPKRRTFRKFAYRGVDLEQLLDMGTDELVKLFPARARRRFHRGLKRQPMALIKKLRKAILHGHSLHFQPRTKCGEAIEVVREETQSTTTENGPKNLPFLHLCLVKHLKRDRILPL</sequence>
<keyword evidence="2" id="KW-0689">Ribosomal protein</keyword>
<dbReference type="GO" id="GO:0022627">
    <property type="term" value="C:cytosolic small ribosomal subunit"/>
    <property type="evidence" value="ECO:0000318"/>
    <property type="project" value="GO_Central"/>
</dbReference>
<evidence type="ECO:0000313" key="5">
    <source>
        <dbReference type="Proteomes" id="UP000036987"/>
    </source>
</evidence>
<dbReference type="GO" id="GO:0006412">
    <property type="term" value="P:translation"/>
    <property type="evidence" value="ECO:0007669"/>
    <property type="project" value="InterPro"/>
</dbReference>
<dbReference type="EMBL" id="LFYR01001701">
    <property type="protein sequence ID" value="KMZ59888.1"/>
    <property type="molecule type" value="Genomic_DNA"/>
</dbReference>
<proteinExistence type="inferred from homology"/>
<dbReference type="Gene3D" id="3.30.860.10">
    <property type="entry name" value="30s Ribosomal Protein S19, Chain A"/>
    <property type="match status" value="1"/>
</dbReference>
<dbReference type="InterPro" id="IPR023575">
    <property type="entry name" value="Ribosomal_uS19_SF"/>
</dbReference>
<evidence type="ECO:0000256" key="3">
    <source>
        <dbReference type="ARBA" id="ARBA00023274"/>
    </source>
</evidence>
<comment type="caution">
    <text evidence="4">The sequence shown here is derived from an EMBL/GenBank/DDBJ whole genome shotgun (WGS) entry which is preliminary data.</text>
</comment>
<accession>A0A0K9NTC6</accession>
<dbReference type="InterPro" id="IPR002222">
    <property type="entry name" value="Ribosomal_uS19"/>
</dbReference>
<dbReference type="GO" id="GO:0003735">
    <property type="term" value="F:structural constituent of ribosome"/>
    <property type="evidence" value="ECO:0000318"/>
    <property type="project" value="GO_Central"/>
</dbReference>
<gene>
    <name evidence="4" type="ORF">ZOSMA_640G00010</name>
</gene>
<dbReference type="OrthoDB" id="784789at2759"/>
<evidence type="ECO:0008006" key="6">
    <source>
        <dbReference type="Google" id="ProtNLM"/>
    </source>
</evidence>
<dbReference type="AlphaFoldDB" id="A0A0K9NTC6"/>
<keyword evidence="3" id="KW-0687">Ribonucleoprotein</keyword>
<name>A0A0K9NTC6_ZOSMR</name>
<dbReference type="STRING" id="29655.A0A0K9NTC6"/>
<dbReference type="Proteomes" id="UP000036987">
    <property type="component" value="Unassembled WGS sequence"/>
</dbReference>
<comment type="similarity">
    <text evidence="1">Belongs to the universal ribosomal protein uS19 family.</text>
</comment>
<dbReference type="PANTHER" id="PTHR11880:SF2">
    <property type="entry name" value="SMALL RIBOSOMAL SUBUNIT PROTEIN US19"/>
    <property type="match status" value="1"/>
</dbReference>
<protein>
    <recommendedName>
        <fullName evidence="6">40S ribosomal protein S15</fullName>
    </recommendedName>
</protein>
<reference evidence="5" key="1">
    <citation type="journal article" date="2016" name="Nature">
        <title>The genome of the seagrass Zostera marina reveals angiosperm adaptation to the sea.</title>
        <authorList>
            <person name="Olsen J.L."/>
            <person name="Rouze P."/>
            <person name="Verhelst B."/>
            <person name="Lin Y.-C."/>
            <person name="Bayer T."/>
            <person name="Collen J."/>
            <person name="Dattolo E."/>
            <person name="De Paoli E."/>
            <person name="Dittami S."/>
            <person name="Maumus F."/>
            <person name="Michel G."/>
            <person name="Kersting A."/>
            <person name="Lauritano C."/>
            <person name="Lohaus R."/>
            <person name="Toepel M."/>
            <person name="Tonon T."/>
            <person name="Vanneste K."/>
            <person name="Amirebrahimi M."/>
            <person name="Brakel J."/>
            <person name="Bostroem C."/>
            <person name="Chovatia M."/>
            <person name="Grimwood J."/>
            <person name="Jenkins J.W."/>
            <person name="Jueterbock A."/>
            <person name="Mraz A."/>
            <person name="Stam W.T."/>
            <person name="Tice H."/>
            <person name="Bornberg-Bauer E."/>
            <person name="Green P.J."/>
            <person name="Pearson G.A."/>
            <person name="Procaccini G."/>
            <person name="Duarte C.M."/>
            <person name="Schmutz J."/>
            <person name="Reusch T.B.H."/>
            <person name="Van de Peer Y."/>
        </authorList>
    </citation>
    <scope>NUCLEOTIDE SEQUENCE [LARGE SCALE GENOMIC DNA]</scope>
    <source>
        <strain evidence="5">cv. Finnish</strain>
    </source>
</reference>
<keyword evidence="5" id="KW-1185">Reference proteome</keyword>
<evidence type="ECO:0000256" key="1">
    <source>
        <dbReference type="ARBA" id="ARBA00007345"/>
    </source>
</evidence>
<organism evidence="4 5">
    <name type="scientific">Zostera marina</name>
    <name type="common">Eelgrass</name>
    <dbReference type="NCBI Taxonomy" id="29655"/>
    <lineage>
        <taxon>Eukaryota</taxon>
        <taxon>Viridiplantae</taxon>
        <taxon>Streptophyta</taxon>
        <taxon>Embryophyta</taxon>
        <taxon>Tracheophyta</taxon>
        <taxon>Spermatophyta</taxon>
        <taxon>Magnoliopsida</taxon>
        <taxon>Liliopsida</taxon>
        <taxon>Zosteraceae</taxon>
        <taxon>Zostera</taxon>
    </lineage>
</organism>